<reference evidence="8" key="1">
    <citation type="journal article" date="2019" name="Int. J. Syst. Evol. Microbiol.">
        <title>The Global Catalogue of Microorganisms (GCM) 10K type strain sequencing project: providing services to taxonomists for standard genome sequencing and annotation.</title>
        <authorList>
            <consortium name="The Broad Institute Genomics Platform"/>
            <consortium name="The Broad Institute Genome Sequencing Center for Infectious Disease"/>
            <person name="Wu L."/>
            <person name="Ma J."/>
        </authorList>
    </citation>
    <scope>NUCLEOTIDE SEQUENCE [LARGE SCALE GENOMIC DNA]</scope>
    <source>
        <strain evidence="8">CCUG 55074</strain>
    </source>
</reference>
<dbReference type="NCBIfam" id="NF003740">
    <property type="entry name" value="PRK05337.1"/>
    <property type="match status" value="1"/>
</dbReference>
<sequence>MTARACILGCAGPVLTSEEAAFFRRARPWGFILFRRNIETPDQTRALVNALRESVGREDAPVLVDQEGGRVQRLGPPHWRRYPAGRAYGELPVEDRREITRLGARLIAHDLAALGINVDCLPVLDVPDPQMHEVIGDRAYDPTPEGVALLGRAACEGLMAGGVLPVVKHIPGHGRARADSHLELPVVDASRAELEARDFIPFQALSDMPMAMSAHVVYADLDPSLPATLSRRVLDVAVRGIIGFDGLLMTDDLSMKALGGDFDDRAAAALDAGCDMILHCNGDIAEMQAVAQGTWFLEGRAAERAYAALQRTPKRVEPFDAAAANARFDAAFAGRLAA</sequence>
<name>A0ABW3T7R0_9CAUL</name>
<accession>A0ABW3T7R0</accession>
<dbReference type="InterPro" id="IPR017853">
    <property type="entry name" value="GH"/>
</dbReference>
<evidence type="ECO:0000313" key="7">
    <source>
        <dbReference type="EMBL" id="MFD1192891.1"/>
    </source>
</evidence>
<evidence type="ECO:0000256" key="5">
    <source>
        <dbReference type="ARBA" id="ARBA00023295"/>
    </source>
</evidence>
<keyword evidence="8" id="KW-1185">Reference proteome</keyword>
<organism evidence="7 8">
    <name type="scientific">Phenylobacterium conjunctum</name>
    <dbReference type="NCBI Taxonomy" id="1298959"/>
    <lineage>
        <taxon>Bacteria</taxon>
        <taxon>Pseudomonadati</taxon>
        <taxon>Pseudomonadota</taxon>
        <taxon>Alphaproteobacteria</taxon>
        <taxon>Caulobacterales</taxon>
        <taxon>Caulobacteraceae</taxon>
        <taxon>Phenylobacterium</taxon>
    </lineage>
</organism>
<dbReference type="Pfam" id="PF00933">
    <property type="entry name" value="Glyco_hydro_3"/>
    <property type="match status" value="1"/>
</dbReference>
<protein>
    <recommendedName>
        <fullName evidence="3">beta-N-acetylhexosaminidase</fullName>
        <ecNumber evidence="3">3.2.1.52</ecNumber>
    </recommendedName>
</protein>
<keyword evidence="5 7" id="KW-0326">Glycosidase</keyword>
<dbReference type="EC" id="3.2.1.52" evidence="3"/>
<dbReference type="Gene3D" id="3.20.20.300">
    <property type="entry name" value="Glycoside hydrolase, family 3, N-terminal domain"/>
    <property type="match status" value="1"/>
</dbReference>
<proteinExistence type="inferred from homology"/>
<gene>
    <name evidence="7" type="primary">nagZ</name>
    <name evidence="7" type="ORF">ACFQ27_20040</name>
</gene>
<dbReference type="InterPro" id="IPR001764">
    <property type="entry name" value="Glyco_hydro_3_N"/>
</dbReference>
<dbReference type="EMBL" id="JBHTLQ010000089">
    <property type="protein sequence ID" value="MFD1192891.1"/>
    <property type="molecule type" value="Genomic_DNA"/>
</dbReference>
<dbReference type="PANTHER" id="PTHR30480">
    <property type="entry name" value="BETA-HEXOSAMINIDASE-RELATED"/>
    <property type="match status" value="1"/>
</dbReference>
<keyword evidence="4 7" id="KW-0378">Hydrolase</keyword>
<comment type="catalytic activity">
    <reaction evidence="1">
        <text>Hydrolysis of terminal non-reducing N-acetyl-D-hexosamine residues in N-acetyl-beta-D-hexosaminides.</text>
        <dbReference type="EC" id="3.2.1.52"/>
    </reaction>
</comment>
<evidence type="ECO:0000256" key="2">
    <source>
        <dbReference type="ARBA" id="ARBA00005336"/>
    </source>
</evidence>
<evidence type="ECO:0000256" key="4">
    <source>
        <dbReference type="ARBA" id="ARBA00022801"/>
    </source>
</evidence>
<dbReference type="SUPFAM" id="SSF51445">
    <property type="entry name" value="(Trans)glycosidases"/>
    <property type="match status" value="1"/>
</dbReference>
<dbReference type="PANTHER" id="PTHR30480:SF13">
    <property type="entry name" value="BETA-HEXOSAMINIDASE"/>
    <property type="match status" value="1"/>
</dbReference>
<dbReference type="RefSeq" id="WP_377354819.1">
    <property type="nucleotide sequence ID" value="NZ_JBHTLQ010000089.1"/>
</dbReference>
<dbReference type="Proteomes" id="UP001597216">
    <property type="component" value="Unassembled WGS sequence"/>
</dbReference>
<evidence type="ECO:0000313" key="8">
    <source>
        <dbReference type="Proteomes" id="UP001597216"/>
    </source>
</evidence>
<evidence type="ECO:0000256" key="1">
    <source>
        <dbReference type="ARBA" id="ARBA00001231"/>
    </source>
</evidence>
<comment type="similarity">
    <text evidence="2">Belongs to the glycosyl hydrolase 3 family.</text>
</comment>
<comment type="caution">
    <text evidence="7">The sequence shown here is derived from an EMBL/GenBank/DDBJ whole genome shotgun (WGS) entry which is preliminary data.</text>
</comment>
<dbReference type="GO" id="GO:0004563">
    <property type="term" value="F:beta-N-acetylhexosaminidase activity"/>
    <property type="evidence" value="ECO:0007669"/>
    <property type="project" value="UniProtKB-EC"/>
</dbReference>
<evidence type="ECO:0000256" key="3">
    <source>
        <dbReference type="ARBA" id="ARBA00012663"/>
    </source>
</evidence>
<dbReference type="InterPro" id="IPR036962">
    <property type="entry name" value="Glyco_hydro_3_N_sf"/>
</dbReference>
<feature type="domain" description="Glycoside hydrolase family 3 N-terminal" evidence="6">
    <location>
        <begin position="30"/>
        <end position="292"/>
    </location>
</feature>
<evidence type="ECO:0000259" key="6">
    <source>
        <dbReference type="Pfam" id="PF00933"/>
    </source>
</evidence>
<dbReference type="InterPro" id="IPR050226">
    <property type="entry name" value="NagZ_Beta-hexosaminidase"/>
</dbReference>